<gene>
    <name evidence="3" type="primary">LOC111022254</name>
</gene>
<evidence type="ECO:0000313" key="3">
    <source>
        <dbReference type="RefSeq" id="XP_022155145.1"/>
    </source>
</evidence>
<dbReference type="AlphaFoldDB" id="A0A6J1DLL5"/>
<organism evidence="2 3">
    <name type="scientific">Momordica charantia</name>
    <name type="common">Bitter gourd</name>
    <name type="synonym">Balsam pear</name>
    <dbReference type="NCBI Taxonomy" id="3673"/>
    <lineage>
        <taxon>Eukaryota</taxon>
        <taxon>Viridiplantae</taxon>
        <taxon>Streptophyta</taxon>
        <taxon>Embryophyta</taxon>
        <taxon>Tracheophyta</taxon>
        <taxon>Spermatophyta</taxon>
        <taxon>Magnoliopsida</taxon>
        <taxon>eudicotyledons</taxon>
        <taxon>Gunneridae</taxon>
        <taxon>Pentapetalae</taxon>
        <taxon>rosids</taxon>
        <taxon>fabids</taxon>
        <taxon>Cucurbitales</taxon>
        <taxon>Cucurbitaceae</taxon>
        <taxon>Momordiceae</taxon>
        <taxon>Momordica</taxon>
    </lineage>
</organism>
<proteinExistence type="predicted"/>
<evidence type="ECO:0000313" key="2">
    <source>
        <dbReference type="Proteomes" id="UP000504603"/>
    </source>
</evidence>
<accession>A0A6J1DLL5</accession>
<reference evidence="3" key="1">
    <citation type="submission" date="2025-08" db="UniProtKB">
        <authorList>
            <consortium name="RefSeq"/>
        </authorList>
    </citation>
    <scope>IDENTIFICATION</scope>
    <source>
        <strain evidence="3">OHB3-1</strain>
    </source>
</reference>
<dbReference type="PANTHER" id="PTHR37613:SF4">
    <property type="entry name" value="DUF4378 DOMAIN-CONTAINING PROTEIN"/>
    <property type="match status" value="1"/>
</dbReference>
<sequence>MFFYSPLPFQPFFFIASMKPRSPLRRLLQEQQEPFELEDYLFERDYSIKSLNGSTGFACSGGRLDSIKKFGKGFVKINKKLRNSCKKLVSINRKQKTKNLGNNGGTSNVGCKRVAESEKFSSANSSPEMFGSFSGNDHEEMSPSTRGRHTNSSTSDTFRAPETCNLQVVKVAAGKKIVSRSMEPRKQSQDNRLCKGIPLKKKVTEDSILSATLWELLLYSAATEKTSSIGTAELQELVTSNPASQLLISKRVIHQTKQLLFDCVREVVEAHSKRGRHLGSEEATVEEANLLNLLNSDFLDSVAEWRDLKQQKQLIGTEIGEIVLKEIINEVVTQLIDNL</sequence>
<dbReference type="RefSeq" id="XP_022155145.1">
    <property type="nucleotide sequence ID" value="XM_022299453.1"/>
</dbReference>
<dbReference type="OrthoDB" id="691329at2759"/>
<dbReference type="GeneID" id="111022254"/>
<keyword evidence="2" id="KW-1185">Reference proteome</keyword>
<name>A0A6J1DLL5_MOMCH</name>
<evidence type="ECO:0000256" key="1">
    <source>
        <dbReference type="SAM" id="MobiDB-lite"/>
    </source>
</evidence>
<dbReference type="PANTHER" id="PTHR37613">
    <property type="entry name" value="DUF4378 DOMAIN PROTEIN"/>
    <property type="match status" value="1"/>
</dbReference>
<feature type="compositionally biased region" description="Polar residues" evidence="1">
    <location>
        <begin position="142"/>
        <end position="157"/>
    </location>
</feature>
<dbReference type="KEGG" id="mcha:111022254"/>
<feature type="region of interest" description="Disordered" evidence="1">
    <location>
        <begin position="122"/>
        <end position="158"/>
    </location>
</feature>
<protein>
    <submittedName>
        <fullName evidence="3">Uncharacterized protein LOC111022254</fullName>
    </submittedName>
</protein>
<dbReference type="Proteomes" id="UP000504603">
    <property type="component" value="Unplaced"/>
</dbReference>